<dbReference type="CDD" id="cd11378">
    <property type="entry name" value="DUF296"/>
    <property type="match status" value="1"/>
</dbReference>
<sequence length="121" mass="13586">MHSLTQFCKDHKINNGKISGIGAIKEIELGAYDLNHKKYISHYFEDIWELTSFQGNVQLKDGDPFIHAHINISNHDLDPKGGHLFEATVAVVGEFILNRINTMGKRVLNPDIGLACMVLDK</sequence>
<dbReference type="SUPFAM" id="SSF117856">
    <property type="entry name" value="AF0104/ALDC/Ptd012-like"/>
    <property type="match status" value="1"/>
</dbReference>
<dbReference type="PROSITE" id="PS51742">
    <property type="entry name" value="PPC"/>
    <property type="match status" value="1"/>
</dbReference>
<dbReference type="Pfam" id="PF03479">
    <property type="entry name" value="PCC"/>
    <property type="match status" value="1"/>
</dbReference>
<dbReference type="PANTHER" id="PTHR34988">
    <property type="entry name" value="PROTEIN, PUTATIVE-RELATED"/>
    <property type="match status" value="1"/>
</dbReference>
<accession>A0A381PSS7</accession>
<dbReference type="PANTHER" id="PTHR34988:SF1">
    <property type="entry name" value="DNA-BINDING PROTEIN"/>
    <property type="match status" value="1"/>
</dbReference>
<name>A0A381PSS7_9ZZZZ</name>
<reference evidence="2" key="1">
    <citation type="submission" date="2018-05" db="EMBL/GenBank/DDBJ databases">
        <authorList>
            <person name="Lanie J.A."/>
            <person name="Ng W.-L."/>
            <person name="Kazmierczak K.M."/>
            <person name="Andrzejewski T.M."/>
            <person name="Davidsen T.M."/>
            <person name="Wayne K.J."/>
            <person name="Tettelin H."/>
            <person name="Glass J.I."/>
            <person name="Rusch D."/>
            <person name="Podicherti R."/>
            <person name="Tsui H.-C.T."/>
            <person name="Winkler M.E."/>
        </authorList>
    </citation>
    <scope>NUCLEOTIDE SEQUENCE</scope>
</reference>
<dbReference type="AlphaFoldDB" id="A0A381PSS7"/>
<evidence type="ECO:0000313" key="2">
    <source>
        <dbReference type="EMBL" id="SUZ70096.1"/>
    </source>
</evidence>
<gene>
    <name evidence="2" type="ORF">METZ01_LOCUS22950</name>
</gene>
<proteinExistence type="predicted"/>
<dbReference type="Gene3D" id="3.30.1330.80">
    <property type="entry name" value="Hypothetical protein, similar to alpha- acetolactate decarboxylase, domain 2"/>
    <property type="match status" value="1"/>
</dbReference>
<dbReference type="EMBL" id="UINC01001081">
    <property type="protein sequence ID" value="SUZ70096.1"/>
    <property type="molecule type" value="Genomic_DNA"/>
</dbReference>
<protein>
    <recommendedName>
        <fullName evidence="1">PPC domain-containing protein</fullName>
    </recommendedName>
</protein>
<dbReference type="InterPro" id="IPR005175">
    <property type="entry name" value="PPC_dom"/>
</dbReference>
<evidence type="ECO:0000259" key="1">
    <source>
        <dbReference type="PROSITE" id="PS51742"/>
    </source>
</evidence>
<organism evidence="2">
    <name type="scientific">marine metagenome</name>
    <dbReference type="NCBI Taxonomy" id="408172"/>
    <lineage>
        <taxon>unclassified sequences</taxon>
        <taxon>metagenomes</taxon>
        <taxon>ecological metagenomes</taxon>
    </lineage>
</organism>
<feature type="domain" description="PPC" evidence="1">
    <location>
        <begin position="1"/>
        <end position="121"/>
    </location>
</feature>